<gene>
    <name evidence="1" type="ORF">MM415A02539_0008</name>
</gene>
<reference evidence="1" key="1">
    <citation type="submission" date="2020-03" db="EMBL/GenBank/DDBJ databases">
        <title>The deep terrestrial virosphere.</title>
        <authorList>
            <person name="Holmfeldt K."/>
            <person name="Nilsson E."/>
            <person name="Simone D."/>
            <person name="Lopez-Fernandez M."/>
            <person name="Wu X."/>
            <person name="de Brujin I."/>
            <person name="Lundin D."/>
            <person name="Andersson A."/>
            <person name="Bertilsson S."/>
            <person name="Dopson M."/>
        </authorList>
    </citation>
    <scope>NUCLEOTIDE SEQUENCE</scope>
    <source>
        <strain evidence="1">MM415A02539</strain>
    </source>
</reference>
<name>A0A6M3JSK6_9ZZZZ</name>
<sequence>MSEESHIVSVCVASGQEIVGKVIGELGKPFLMVTHAAFILRPPGQILAQASLKHDNFMSRDMVVNTSGAYIVELHPNSKLFGLWEQTQSNILMPHKKAIGRIN</sequence>
<evidence type="ECO:0000313" key="1">
    <source>
        <dbReference type="EMBL" id="QJA72963.1"/>
    </source>
</evidence>
<proteinExistence type="predicted"/>
<accession>A0A6M3JSK6</accession>
<dbReference type="EMBL" id="MT141991">
    <property type="protein sequence ID" value="QJA72963.1"/>
    <property type="molecule type" value="Genomic_DNA"/>
</dbReference>
<protein>
    <submittedName>
        <fullName evidence="1">Uncharacterized protein</fullName>
    </submittedName>
</protein>
<organism evidence="1">
    <name type="scientific">viral metagenome</name>
    <dbReference type="NCBI Taxonomy" id="1070528"/>
    <lineage>
        <taxon>unclassified sequences</taxon>
        <taxon>metagenomes</taxon>
        <taxon>organismal metagenomes</taxon>
    </lineage>
</organism>
<dbReference type="AlphaFoldDB" id="A0A6M3JSK6"/>